<dbReference type="InterPro" id="IPR036942">
    <property type="entry name" value="Beta-barrel_TonB_sf"/>
</dbReference>
<proteinExistence type="predicted"/>
<evidence type="ECO:0000313" key="6">
    <source>
        <dbReference type="Proteomes" id="UP000199592"/>
    </source>
</evidence>
<keyword evidence="5" id="KW-0675">Receptor</keyword>
<keyword evidence="6" id="KW-1185">Reference proteome</keyword>
<dbReference type="Pfam" id="PF13715">
    <property type="entry name" value="CarbopepD_reg_2"/>
    <property type="match status" value="1"/>
</dbReference>
<keyword evidence="2" id="KW-0472">Membrane</keyword>
<dbReference type="SUPFAM" id="SSF56935">
    <property type="entry name" value="Porins"/>
    <property type="match status" value="1"/>
</dbReference>
<dbReference type="InterPro" id="IPR012910">
    <property type="entry name" value="Plug_dom"/>
</dbReference>
<gene>
    <name evidence="5" type="ORF">SAMN04487892_0119</name>
</gene>
<dbReference type="OrthoDB" id="9803050at2"/>
<dbReference type="SUPFAM" id="SSF49464">
    <property type="entry name" value="Carboxypeptidase regulatory domain-like"/>
    <property type="match status" value="1"/>
</dbReference>
<dbReference type="Gene3D" id="2.40.170.20">
    <property type="entry name" value="TonB-dependent receptor, beta-barrel domain"/>
    <property type="match status" value="1"/>
</dbReference>
<dbReference type="AlphaFoldDB" id="A0A1H2Q886"/>
<evidence type="ECO:0000313" key="5">
    <source>
        <dbReference type="EMBL" id="SDW03393.1"/>
    </source>
</evidence>
<dbReference type="EMBL" id="FNMY01000001">
    <property type="protein sequence ID" value="SDW03393.1"/>
    <property type="molecule type" value="Genomic_DNA"/>
</dbReference>
<accession>A0A1H2Q886</accession>
<dbReference type="Pfam" id="PF07715">
    <property type="entry name" value="Plug"/>
    <property type="match status" value="1"/>
</dbReference>
<evidence type="ECO:0000256" key="2">
    <source>
        <dbReference type="ARBA" id="ARBA00023136"/>
    </source>
</evidence>
<dbReference type="Proteomes" id="UP000199592">
    <property type="component" value="Unassembled WGS sequence"/>
</dbReference>
<feature type="domain" description="TonB-dependent receptor plug" evidence="4">
    <location>
        <begin position="227"/>
        <end position="304"/>
    </location>
</feature>
<sequence>MLETHPNKYAGLLIGFLFFLFCSFWIQAQEKQQTSIDLISHIKELETTYSIKFSYLNKDVGGLQITLPDSLNTLQKHLDFLDLKFQIKSEKLSERFYTLTKVSYIDICGIVLDNFAENTVNGATVEILGANNAQITGADGSFYLSKVDRTASIRIRYLGYNLKIIKASDLLKGENCPKILLSPRYEQLDEVIVYKFLTAGIIKETDASFTLNTAEFGILPGMIEPDILQTVQALPGIKSIDETVSDINIRGGTNDQNLVLWNGIKMYQSGHFFGLISAFSPYLTDEVTIYKNGTPAAYGDGVSGVIQMETNNHITQDWSGGAGFNLISGDVYAEVPLSRKLGVQFSARRSTTDFVNSPTYNQFFDRAFQNSEISDQNNRSVDDDIVRDEDFFFYDFSGKLLYDINDNHKLRISAIHIKNDLKYEEQNQTENETSISLLQQSNLSLGTQLMSQWNDHFSSHLNVYYSKYNLDAQNLYGNQVQQLFQNNQVIENALKFDTKLKLKNTLNWNNGYQFIETGITNITVLSEPTFNSDIKGVIRIHAPYTEFDYHSEQNTFIAKIGTRFNFIENLNTFSDFLIEPRVNLNFKIANYLRGEVLGEFKSQTTNQIIDLEQNFLGIEKRRWTLSNGSTLPVTKSKQGSAGINYEKNGFYVGFESFYKEVDGISTKTQGFQNSNQFSGEIGSYKVKGIEFLTNKKGDNYSVWLSYAYNKNDYTFDSIAPPNFPNNLDIRHTITFAGTYDYKDLKLSLGMNYRTGRPYTEPLDGPEGLNNDFFPPQINYKEPNSSRLPEYFRVDVSAIYNFQLTRRLKANAGISVVNITNRKNSLNKYYRVNSDNEIETVENISLGITPNVSFRVSF</sequence>
<evidence type="ECO:0000256" key="1">
    <source>
        <dbReference type="ARBA" id="ARBA00004442"/>
    </source>
</evidence>
<dbReference type="GO" id="GO:0009279">
    <property type="term" value="C:cell outer membrane"/>
    <property type="evidence" value="ECO:0007669"/>
    <property type="project" value="UniProtKB-SubCell"/>
</dbReference>
<name>A0A1H2Q886_9FLAO</name>
<evidence type="ECO:0000256" key="3">
    <source>
        <dbReference type="ARBA" id="ARBA00023237"/>
    </source>
</evidence>
<dbReference type="InterPro" id="IPR008969">
    <property type="entry name" value="CarboxyPept-like_regulatory"/>
</dbReference>
<reference evidence="6" key="1">
    <citation type="submission" date="2016-10" db="EMBL/GenBank/DDBJ databases">
        <authorList>
            <person name="Varghese N."/>
            <person name="Submissions S."/>
        </authorList>
    </citation>
    <scope>NUCLEOTIDE SEQUENCE [LARGE SCALE GENOMIC DNA]</scope>
    <source>
        <strain evidence="6">DSM 25030</strain>
    </source>
</reference>
<keyword evidence="3" id="KW-0998">Cell outer membrane</keyword>
<dbReference type="RefSeq" id="WP_090293789.1">
    <property type="nucleotide sequence ID" value="NZ_FNKI01000002.1"/>
</dbReference>
<dbReference type="STRING" id="1073328.SAMN05216294_1468"/>
<protein>
    <submittedName>
        <fullName evidence="5">Outer membrane receptor for ferrienterochelin and colicins</fullName>
    </submittedName>
</protein>
<dbReference type="Gene3D" id="2.170.130.10">
    <property type="entry name" value="TonB-dependent receptor, plug domain"/>
    <property type="match status" value="1"/>
</dbReference>
<comment type="subcellular location">
    <subcellularLocation>
        <location evidence="1">Cell outer membrane</location>
    </subcellularLocation>
</comment>
<evidence type="ECO:0000259" key="4">
    <source>
        <dbReference type="Pfam" id="PF07715"/>
    </source>
</evidence>
<organism evidence="5 6">
    <name type="scientific">Flagellimonas zhangzhouensis</name>
    <dbReference type="NCBI Taxonomy" id="1073328"/>
    <lineage>
        <taxon>Bacteria</taxon>
        <taxon>Pseudomonadati</taxon>
        <taxon>Bacteroidota</taxon>
        <taxon>Flavobacteriia</taxon>
        <taxon>Flavobacteriales</taxon>
        <taxon>Flavobacteriaceae</taxon>
        <taxon>Flagellimonas</taxon>
    </lineage>
</organism>
<dbReference type="InterPro" id="IPR037066">
    <property type="entry name" value="Plug_dom_sf"/>
</dbReference>